<dbReference type="RefSeq" id="XP_043036766.1">
    <property type="nucleotide sequence ID" value="XM_043177553.1"/>
</dbReference>
<gene>
    <name evidence="1" type="ORF">BT62DRAFT_1009470</name>
</gene>
<dbReference type="Proteomes" id="UP000812287">
    <property type="component" value="Unassembled WGS sequence"/>
</dbReference>
<comment type="caution">
    <text evidence="1">The sequence shown here is derived from an EMBL/GenBank/DDBJ whole genome shotgun (WGS) entry which is preliminary data.</text>
</comment>
<evidence type="ECO:0000313" key="2">
    <source>
        <dbReference type="Proteomes" id="UP000812287"/>
    </source>
</evidence>
<reference evidence="1" key="1">
    <citation type="submission" date="2020-11" db="EMBL/GenBank/DDBJ databases">
        <title>Adaptations for nitrogen fixation in a non-lichenized fungal sporocarp promotes dispersal by wood-feeding termites.</title>
        <authorList>
            <consortium name="DOE Joint Genome Institute"/>
            <person name="Koch R.A."/>
            <person name="Yoon G."/>
            <person name="Arayal U."/>
            <person name="Lail K."/>
            <person name="Amirebrahimi M."/>
            <person name="Labutti K."/>
            <person name="Lipzen A."/>
            <person name="Riley R."/>
            <person name="Barry K."/>
            <person name="Henrissat B."/>
            <person name="Grigoriev I.V."/>
            <person name="Herr J.R."/>
            <person name="Aime M.C."/>
        </authorList>
    </citation>
    <scope>NUCLEOTIDE SEQUENCE</scope>
    <source>
        <strain evidence="1">MCA 3950</strain>
    </source>
</reference>
<evidence type="ECO:0000313" key="1">
    <source>
        <dbReference type="EMBL" id="KAG7443266.1"/>
    </source>
</evidence>
<dbReference type="AlphaFoldDB" id="A0A9P7VLC3"/>
<organism evidence="1 2">
    <name type="scientific">Guyanagaster necrorhizus</name>
    <dbReference type="NCBI Taxonomy" id="856835"/>
    <lineage>
        <taxon>Eukaryota</taxon>
        <taxon>Fungi</taxon>
        <taxon>Dikarya</taxon>
        <taxon>Basidiomycota</taxon>
        <taxon>Agaricomycotina</taxon>
        <taxon>Agaricomycetes</taxon>
        <taxon>Agaricomycetidae</taxon>
        <taxon>Agaricales</taxon>
        <taxon>Marasmiineae</taxon>
        <taxon>Physalacriaceae</taxon>
        <taxon>Guyanagaster</taxon>
    </lineage>
</organism>
<dbReference type="GeneID" id="66099840"/>
<accession>A0A9P7VLC3</accession>
<name>A0A9P7VLC3_9AGAR</name>
<protein>
    <submittedName>
        <fullName evidence="1">Uncharacterized protein</fullName>
    </submittedName>
</protein>
<proteinExistence type="predicted"/>
<sequence>MFVVQDLTDVVSADTTGVRLEAIKELLFVFRRLLMPWRSIRRQLYKDPSRTKLEIQALPPIQHMSVVNYPNAGCIVFYLENAIPGDPRSRCTSGRMEAAPPNGHHLVQCYLNDDMERNLTLTFTERKENTLSHSTLRRIPTTYSRCNSCGVGNICSASPAVSGLSQVLLLFVPLLRQPVVSSLRVLLPLKFADNGISQRGVYCYLKNVNSSSPI</sequence>
<dbReference type="EMBL" id="MU250546">
    <property type="protein sequence ID" value="KAG7443266.1"/>
    <property type="molecule type" value="Genomic_DNA"/>
</dbReference>
<keyword evidence="2" id="KW-1185">Reference proteome</keyword>